<dbReference type="OrthoDB" id="6309773at2"/>
<dbReference type="STRING" id="87626.PTD2_02236"/>
<dbReference type="Proteomes" id="UP000006201">
    <property type="component" value="Unassembled WGS sequence"/>
</dbReference>
<reference evidence="1 2" key="1">
    <citation type="submission" date="2006-02" db="EMBL/GenBank/DDBJ databases">
        <authorList>
            <person name="Moran M.A."/>
            <person name="Kjelleberg S."/>
            <person name="Egan S."/>
            <person name="Saunders N."/>
            <person name="Thomas T."/>
            <person name="Ferriera S."/>
            <person name="Johnson J."/>
            <person name="Kravitz S."/>
            <person name="Halpern A."/>
            <person name="Remington K."/>
            <person name="Beeson K."/>
            <person name="Tran B."/>
            <person name="Rogers Y.-H."/>
            <person name="Friedman R."/>
            <person name="Venter J.C."/>
        </authorList>
    </citation>
    <scope>NUCLEOTIDE SEQUENCE [LARGE SCALE GENOMIC DNA]</scope>
    <source>
        <strain evidence="1 2">D2</strain>
    </source>
</reference>
<accession>A4C468</accession>
<name>A4C468_9GAMM</name>
<dbReference type="RefSeq" id="WP_009836648.1">
    <property type="nucleotide sequence ID" value="NZ_AAOH01000001.1"/>
</dbReference>
<sequence length="104" mass="11253">MAVTLLSTTDGGRLYSVTSGKSAFVKKQPEHTLEAKSPSASYIRNDVNALAGLARDNPFASSVSSTIYDKPDHKASLAISAYKSFANMQRREEVQQLVGVDIFV</sequence>
<proteinExistence type="predicted"/>
<evidence type="ECO:0000313" key="1">
    <source>
        <dbReference type="EMBL" id="EAR30350.1"/>
    </source>
</evidence>
<keyword evidence="2" id="KW-1185">Reference proteome</keyword>
<dbReference type="AlphaFoldDB" id="A4C468"/>
<protein>
    <submittedName>
        <fullName evidence="1">Uncharacterized protein</fullName>
    </submittedName>
</protein>
<evidence type="ECO:0000313" key="2">
    <source>
        <dbReference type="Proteomes" id="UP000006201"/>
    </source>
</evidence>
<organism evidence="1 2">
    <name type="scientific">Pseudoalteromonas tunicata D2</name>
    <dbReference type="NCBI Taxonomy" id="87626"/>
    <lineage>
        <taxon>Bacteria</taxon>
        <taxon>Pseudomonadati</taxon>
        <taxon>Pseudomonadota</taxon>
        <taxon>Gammaproteobacteria</taxon>
        <taxon>Alteromonadales</taxon>
        <taxon>Pseudoalteromonadaceae</taxon>
        <taxon>Pseudoalteromonas</taxon>
    </lineage>
</organism>
<gene>
    <name evidence="1" type="ORF">PTD2_02236</name>
</gene>
<dbReference type="EMBL" id="AAOH01000001">
    <property type="protein sequence ID" value="EAR30350.1"/>
    <property type="molecule type" value="Genomic_DNA"/>
</dbReference>
<dbReference type="HOGENOM" id="CLU_2181640_0_0_6"/>
<comment type="caution">
    <text evidence="1">The sequence shown here is derived from an EMBL/GenBank/DDBJ whole genome shotgun (WGS) entry which is preliminary data.</text>
</comment>